<evidence type="ECO:0000313" key="2">
    <source>
        <dbReference type="EMBL" id="BCJ93606.1"/>
    </source>
</evidence>
<protein>
    <submittedName>
        <fullName evidence="2">Uncharacterized protein</fullName>
    </submittedName>
</protein>
<evidence type="ECO:0000313" key="3">
    <source>
        <dbReference type="Proteomes" id="UP000515561"/>
    </source>
</evidence>
<dbReference type="RefSeq" id="WP_184092989.1">
    <property type="nucleotide sequence ID" value="NZ_AP023367.1"/>
</dbReference>
<gene>
    <name evidence="2" type="ORF">acsn021_11750</name>
</gene>
<evidence type="ECO:0000256" key="1">
    <source>
        <dbReference type="SAM" id="MobiDB-lite"/>
    </source>
</evidence>
<sequence>MQQSEKKLHREDNSKNHGYRVYIKHSNNDRSLTDCMKEVIKTTLSKSLL</sequence>
<reference evidence="2 3" key="1">
    <citation type="journal article" date="2016" name="Int. J. Syst. Evol. Microbiol.">
        <title>Descriptions of Anaerotaenia torta gen. nov., sp. nov. and Anaerocolumna cellulosilytica gen. nov., sp. nov. isolated from a methanogenic reactor of cattle waste.</title>
        <authorList>
            <person name="Uek A."/>
            <person name="Ohtaki Y."/>
            <person name="Kaku N."/>
            <person name="Ueki K."/>
        </authorList>
    </citation>
    <scope>NUCLEOTIDE SEQUENCE [LARGE SCALE GENOMIC DNA]</scope>
    <source>
        <strain evidence="2 3">SN021</strain>
    </source>
</reference>
<feature type="compositionally biased region" description="Basic and acidic residues" evidence="1">
    <location>
        <begin position="1"/>
        <end position="15"/>
    </location>
</feature>
<dbReference type="AlphaFoldDB" id="A0A6S6QV97"/>
<proteinExistence type="predicted"/>
<dbReference type="KEGG" id="acel:acsn021_11750"/>
<accession>A0A6S6QV97</accession>
<dbReference type="Proteomes" id="UP000515561">
    <property type="component" value="Chromosome"/>
</dbReference>
<dbReference type="EMBL" id="AP023367">
    <property type="protein sequence ID" value="BCJ93606.1"/>
    <property type="molecule type" value="Genomic_DNA"/>
</dbReference>
<name>A0A6S6QV97_9FIRM</name>
<organism evidence="2 3">
    <name type="scientific">Anaerocolumna cellulosilytica</name>
    <dbReference type="NCBI Taxonomy" id="433286"/>
    <lineage>
        <taxon>Bacteria</taxon>
        <taxon>Bacillati</taxon>
        <taxon>Bacillota</taxon>
        <taxon>Clostridia</taxon>
        <taxon>Lachnospirales</taxon>
        <taxon>Lachnospiraceae</taxon>
        <taxon>Anaerocolumna</taxon>
    </lineage>
</organism>
<keyword evidence="3" id="KW-1185">Reference proteome</keyword>
<feature type="region of interest" description="Disordered" evidence="1">
    <location>
        <begin position="1"/>
        <end position="20"/>
    </location>
</feature>